<reference evidence="1 2" key="1">
    <citation type="submission" date="2017-07" db="EMBL/GenBank/DDBJ databases">
        <title>Leptospira spp. isolated from tropical soils.</title>
        <authorList>
            <person name="Thibeaux R."/>
            <person name="Iraola G."/>
            <person name="Ferres I."/>
            <person name="Bierque E."/>
            <person name="Girault D."/>
            <person name="Soupe-Gilbert M.-E."/>
            <person name="Picardeau M."/>
            <person name="Goarant C."/>
        </authorList>
    </citation>
    <scope>NUCLEOTIDE SEQUENCE [LARGE SCALE GENOMIC DNA]</scope>
    <source>
        <strain evidence="1 2">MCA1-C-A1</strain>
    </source>
</reference>
<protein>
    <submittedName>
        <fullName evidence="1">Uncharacterized protein</fullName>
    </submittedName>
</protein>
<dbReference type="AlphaFoldDB" id="A0A2M9XBG9"/>
<name>A0A2M9XBG9_9LEPT</name>
<evidence type="ECO:0000313" key="1">
    <source>
        <dbReference type="EMBL" id="PJZ24902.1"/>
    </source>
</evidence>
<accession>A0A2M9XBG9</accession>
<comment type="caution">
    <text evidence="1">The sequence shown here is derived from an EMBL/GenBank/DDBJ whole genome shotgun (WGS) entry which is preliminary data.</text>
</comment>
<evidence type="ECO:0000313" key="2">
    <source>
        <dbReference type="Proteomes" id="UP000232196"/>
    </source>
</evidence>
<gene>
    <name evidence="1" type="ORF">CH357_14545</name>
</gene>
<dbReference type="NCBIfam" id="NF047549">
    <property type="entry name" value="LIC_20196_fam"/>
    <property type="match status" value="1"/>
</dbReference>
<organism evidence="1 2">
    <name type="scientific">Leptospira hartskeerlii</name>
    <dbReference type="NCBI Taxonomy" id="2023177"/>
    <lineage>
        <taxon>Bacteria</taxon>
        <taxon>Pseudomonadati</taxon>
        <taxon>Spirochaetota</taxon>
        <taxon>Spirochaetia</taxon>
        <taxon>Leptospirales</taxon>
        <taxon>Leptospiraceae</taxon>
        <taxon>Leptospira</taxon>
    </lineage>
</organism>
<sequence>MQKRFVSILFVLILLFFSPISALTPPPSLESQVNSSNFIALAKLSNVKESKISSNSISVTASVEILKSLKGGKELPQKFDIAFLIFPELFGKWLKAAPQEGEYILFLIKKKVKDSKGVESEVIGLYEPHPYAFREYNKQLEENILSLIKN</sequence>
<dbReference type="Proteomes" id="UP000232196">
    <property type="component" value="Unassembled WGS sequence"/>
</dbReference>
<proteinExistence type="predicted"/>
<dbReference type="OrthoDB" id="335099at2"/>
<dbReference type="EMBL" id="NPDN01000007">
    <property type="protein sequence ID" value="PJZ24902.1"/>
    <property type="molecule type" value="Genomic_DNA"/>
</dbReference>
<keyword evidence="2" id="KW-1185">Reference proteome</keyword>
<dbReference type="RefSeq" id="WP_100707590.1">
    <property type="nucleotide sequence ID" value="NZ_NPDL01000006.1"/>
</dbReference>